<comment type="caution">
    <text evidence="4">The sequence shown here is derived from an EMBL/GenBank/DDBJ whole genome shotgun (WGS) entry which is preliminary data.</text>
</comment>
<dbReference type="InterPro" id="IPR002110">
    <property type="entry name" value="Ankyrin_rpt"/>
</dbReference>
<evidence type="ECO:0000313" key="4">
    <source>
        <dbReference type="EMBL" id="KAK2985782.1"/>
    </source>
</evidence>
<dbReference type="EMBL" id="JAVXUO010001122">
    <property type="protein sequence ID" value="KAK2985782.1"/>
    <property type="molecule type" value="Genomic_DNA"/>
</dbReference>
<proteinExistence type="predicted"/>
<dbReference type="InterPro" id="IPR036770">
    <property type="entry name" value="Ankyrin_rpt-contain_sf"/>
</dbReference>
<dbReference type="PANTHER" id="PTHR24186:SF50">
    <property type="entry name" value="ANKYRIN REPEAT-CONTAINING PROTEIN ITN1-LIKE ISOFORM X1"/>
    <property type="match status" value="1"/>
</dbReference>
<dbReference type="PROSITE" id="PS50088">
    <property type="entry name" value="ANK_REPEAT"/>
    <property type="match status" value="1"/>
</dbReference>
<keyword evidence="2 3" id="KW-0040">ANK repeat</keyword>
<dbReference type="PROSITE" id="PS50297">
    <property type="entry name" value="ANK_REP_REGION"/>
    <property type="match status" value="1"/>
</dbReference>
<dbReference type="Proteomes" id="UP001187471">
    <property type="component" value="Unassembled WGS sequence"/>
</dbReference>
<evidence type="ECO:0000256" key="3">
    <source>
        <dbReference type="PROSITE-ProRule" id="PRU00023"/>
    </source>
</evidence>
<evidence type="ECO:0000256" key="1">
    <source>
        <dbReference type="ARBA" id="ARBA00022737"/>
    </source>
</evidence>
<dbReference type="SMART" id="SM00248">
    <property type="entry name" value="ANK"/>
    <property type="match status" value="3"/>
</dbReference>
<keyword evidence="1" id="KW-0677">Repeat</keyword>
<dbReference type="GO" id="GO:0005886">
    <property type="term" value="C:plasma membrane"/>
    <property type="evidence" value="ECO:0007669"/>
    <property type="project" value="TreeGrafter"/>
</dbReference>
<feature type="repeat" description="ANK" evidence="3">
    <location>
        <begin position="6"/>
        <end position="29"/>
    </location>
</feature>
<reference evidence="4" key="1">
    <citation type="submission" date="2022-12" db="EMBL/GenBank/DDBJ databases">
        <title>Draft genome assemblies for two species of Escallonia (Escalloniales).</title>
        <authorList>
            <person name="Chanderbali A."/>
            <person name="Dervinis C."/>
            <person name="Anghel I."/>
            <person name="Soltis D."/>
            <person name="Soltis P."/>
            <person name="Zapata F."/>
        </authorList>
    </citation>
    <scope>NUCLEOTIDE SEQUENCE</scope>
    <source>
        <strain evidence="4">UCBG92.1500</strain>
        <tissue evidence="4">Leaf</tissue>
    </source>
</reference>
<protein>
    <submittedName>
        <fullName evidence="4">Uncharacterized protein</fullName>
    </submittedName>
</protein>
<dbReference type="Gene3D" id="1.25.40.20">
    <property type="entry name" value="Ankyrin repeat-containing domain"/>
    <property type="match status" value="1"/>
</dbReference>
<gene>
    <name evidence="4" type="ORF">RJ640_012600</name>
</gene>
<organism evidence="4 5">
    <name type="scientific">Escallonia rubra</name>
    <dbReference type="NCBI Taxonomy" id="112253"/>
    <lineage>
        <taxon>Eukaryota</taxon>
        <taxon>Viridiplantae</taxon>
        <taxon>Streptophyta</taxon>
        <taxon>Embryophyta</taxon>
        <taxon>Tracheophyta</taxon>
        <taxon>Spermatophyta</taxon>
        <taxon>Magnoliopsida</taxon>
        <taxon>eudicotyledons</taxon>
        <taxon>Gunneridae</taxon>
        <taxon>Pentapetalae</taxon>
        <taxon>asterids</taxon>
        <taxon>campanulids</taxon>
        <taxon>Escalloniales</taxon>
        <taxon>Escalloniaceae</taxon>
        <taxon>Escallonia</taxon>
    </lineage>
</organism>
<sequence length="144" mass="16170">MNDQDDEKTALHIAACQGKIEIMKVLISRCPDCWEMVNDRGQNILHISVQNEQKEAIKYIIGHPWLDNLINQKDCDGNTPLHLLATTSCYVPDLITYRSANKLAYNHGNLTTLDIACSDKYIEVLILKGLPLPNLLNNAIAGFH</sequence>
<dbReference type="AlphaFoldDB" id="A0AA88RER6"/>
<evidence type="ECO:0000313" key="5">
    <source>
        <dbReference type="Proteomes" id="UP001187471"/>
    </source>
</evidence>
<keyword evidence="5" id="KW-1185">Reference proteome</keyword>
<dbReference type="SUPFAM" id="SSF48403">
    <property type="entry name" value="Ankyrin repeat"/>
    <property type="match status" value="1"/>
</dbReference>
<accession>A0AA88RER6</accession>
<dbReference type="Pfam" id="PF12796">
    <property type="entry name" value="Ank_2"/>
    <property type="match status" value="1"/>
</dbReference>
<name>A0AA88RER6_9ASTE</name>
<dbReference type="PANTHER" id="PTHR24186">
    <property type="entry name" value="PROTEIN PHOSPHATASE 1 REGULATORY SUBUNIT"/>
    <property type="match status" value="1"/>
</dbReference>
<evidence type="ECO:0000256" key="2">
    <source>
        <dbReference type="ARBA" id="ARBA00023043"/>
    </source>
</evidence>